<gene>
    <name evidence="3" type="ORF">DSM107003_01930</name>
</gene>
<protein>
    <recommendedName>
        <fullName evidence="5">Serine protease</fullName>
    </recommendedName>
</protein>
<evidence type="ECO:0000256" key="2">
    <source>
        <dbReference type="SAM" id="SignalP"/>
    </source>
</evidence>
<organism evidence="3 4">
    <name type="scientific">Trichormus variabilis SAG 1403-4b</name>
    <dbReference type="NCBI Taxonomy" id="447716"/>
    <lineage>
        <taxon>Bacteria</taxon>
        <taxon>Bacillati</taxon>
        <taxon>Cyanobacteriota</taxon>
        <taxon>Cyanophyceae</taxon>
        <taxon>Nostocales</taxon>
        <taxon>Nostocaceae</taxon>
        <taxon>Trichormus</taxon>
    </lineage>
</organism>
<accession>A0A3S1AF51</accession>
<keyword evidence="2" id="KW-0732">Signal</keyword>
<evidence type="ECO:0000256" key="1">
    <source>
        <dbReference type="SAM" id="MobiDB-lite"/>
    </source>
</evidence>
<dbReference type="Pfam" id="PF13365">
    <property type="entry name" value="Trypsin_2"/>
    <property type="match status" value="1"/>
</dbReference>
<feature type="compositionally biased region" description="Low complexity" evidence="1">
    <location>
        <begin position="331"/>
        <end position="349"/>
    </location>
</feature>
<comment type="caution">
    <text evidence="3">The sequence shown here is derived from an EMBL/GenBank/DDBJ whole genome shotgun (WGS) entry which is preliminary data.</text>
</comment>
<dbReference type="PANTHER" id="PTHR43019">
    <property type="entry name" value="SERINE ENDOPROTEASE DEGS"/>
    <property type="match status" value="1"/>
</dbReference>
<dbReference type="InterPro" id="IPR043504">
    <property type="entry name" value="Peptidase_S1_PA_chymotrypsin"/>
</dbReference>
<dbReference type="Proteomes" id="UP000276103">
    <property type="component" value="Unassembled WGS sequence"/>
</dbReference>
<dbReference type="SUPFAM" id="SSF50494">
    <property type="entry name" value="Trypsin-like serine proteases"/>
    <property type="match status" value="1"/>
</dbReference>
<dbReference type="PANTHER" id="PTHR43019:SF62">
    <property type="entry name" value="SERINE ENDOPROTEASE DEGS"/>
    <property type="match status" value="1"/>
</dbReference>
<evidence type="ECO:0008006" key="5">
    <source>
        <dbReference type="Google" id="ProtNLM"/>
    </source>
</evidence>
<keyword evidence="4" id="KW-1185">Reference proteome</keyword>
<evidence type="ECO:0000313" key="3">
    <source>
        <dbReference type="EMBL" id="RUS99609.1"/>
    </source>
</evidence>
<reference evidence="3 4" key="1">
    <citation type="journal article" date="2019" name="Genome Biol. Evol.">
        <title>Day and night: Metabolic profiles and evolutionary relationships of six axenic non-marine cyanobacteria.</title>
        <authorList>
            <person name="Will S.E."/>
            <person name="Henke P."/>
            <person name="Boedeker C."/>
            <person name="Huang S."/>
            <person name="Brinkmann H."/>
            <person name="Rohde M."/>
            <person name="Jarek M."/>
            <person name="Friedl T."/>
            <person name="Seufert S."/>
            <person name="Schumacher M."/>
            <person name="Overmann J."/>
            <person name="Neumann-Schaal M."/>
            <person name="Petersen J."/>
        </authorList>
    </citation>
    <scope>NUCLEOTIDE SEQUENCE [LARGE SCALE GENOMIC DNA]</scope>
    <source>
        <strain evidence="3 4">SAG 1403-4b</strain>
    </source>
</reference>
<feature type="chain" id="PRO_5018736674" description="Serine protease" evidence="2">
    <location>
        <begin position="26"/>
        <end position="349"/>
    </location>
</feature>
<sequence length="349" mass="37608">MLNKYTFPGCLLGAAIVMVASPAFAKQALIPTEVAKIAKSTLVLIKPTVNSPGSGVIIGRYKEGRQSVYVVLTANHVVQYDDDEYQVITPIPQEGRKQRQKIEISTTKDIQRLPGVDLAIVRFRSNRNFTVATLGDSNHTTEGAGIYVAGFPNKGLAIKVRAFQFTSSQVSSRLDIEDSIEGENETGVENGYALTYTAVTRAGMSGGPVFDVSGRVVGIHGRGDQDESSKQSAVIKTGFNLGIPIQTFLKLVPNAVQQFGITLDTSEPGLFNNLIATRGGSNRVPPTINITEEDVIEEEGAESEVESKQSDNNTPSRPKLPSQPVIQPSVTNQNTTPTPTPTPTQNHSW</sequence>
<dbReference type="RefSeq" id="WP_241993402.1">
    <property type="nucleotide sequence ID" value="NZ_RSCM01000001.1"/>
</dbReference>
<proteinExistence type="predicted"/>
<dbReference type="AlphaFoldDB" id="A0A3S1AF51"/>
<evidence type="ECO:0000313" key="4">
    <source>
        <dbReference type="Proteomes" id="UP000276103"/>
    </source>
</evidence>
<name>A0A3S1AF51_ANAVA</name>
<dbReference type="EMBL" id="RSCM01000001">
    <property type="protein sequence ID" value="RUS99609.1"/>
    <property type="molecule type" value="Genomic_DNA"/>
</dbReference>
<dbReference type="Gene3D" id="2.40.10.10">
    <property type="entry name" value="Trypsin-like serine proteases"/>
    <property type="match status" value="2"/>
</dbReference>
<feature type="signal peptide" evidence="2">
    <location>
        <begin position="1"/>
        <end position="25"/>
    </location>
</feature>
<dbReference type="InterPro" id="IPR009003">
    <property type="entry name" value="Peptidase_S1_PA"/>
</dbReference>
<feature type="region of interest" description="Disordered" evidence="1">
    <location>
        <begin position="297"/>
        <end position="349"/>
    </location>
</feature>